<dbReference type="InterPro" id="IPR012901">
    <property type="entry name" value="CARME"/>
</dbReference>
<dbReference type="EC" id="2.1.1.22" evidence="2"/>
<evidence type="ECO:0000256" key="1">
    <source>
        <dbReference type="ARBA" id="ARBA00010086"/>
    </source>
</evidence>
<dbReference type="GeneID" id="54778884"/>
<protein>
    <recommendedName>
        <fullName evidence="2">carnosine N-methyltransferase</fullName>
        <ecNumber evidence="2">2.1.1.22</ecNumber>
    </recommendedName>
</protein>
<sequence>MDAEEYAALTKVLSSYLNFGKWQTETVITPRRRKWQLLSPEDRRLLPWFERHLEDIRECIAINESFTKDVVEAIAAEWGVSSPEGWAVATTNEYDKVRSILLQLAREWSDQGAEERKVAFGMILDQLESLYPDIYSRQDVKVLVPGAGLGRLVFELVSRGFWTQGNEFSYHMLLMSNYLLNHCPYPHSASIFPFISKGSHVGKRLNMVRPVSIPDVSPSVLSEYYQKYEGKIPFGDLMSMTAGSFTDLYGPPSLTGSDGDEVATEFREQNHQAYDVVVTCFFLDTASNVIDYIRTIKHCLKPDGKWINFGPLLWHWEDVPEYSGLEMSRADLLELCQAMGFEFDVHKSDIETVYSTDPRALGKFVYNCEFWVASMRKEA</sequence>
<evidence type="ECO:0000256" key="3">
    <source>
        <dbReference type="ARBA" id="ARBA00022603"/>
    </source>
</evidence>
<dbReference type="Pfam" id="PF07942">
    <property type="entry name" value="CARME"/>
    <property type="match status" value="1"/>
</dbReference>
<gene>
    <name evidence="6" type="ORF">DIURU_000231</name>
</gene>
<dbReference type="Proteomes" id="UP000449547">
    <property type="component" value="Unassembled WGS sequence"/>
</dbReference>
<dbReference type="Gene3D" id="3.40.50.150">
    <property type="entry name" value="Vaccinia Virus protein VP39"/>
    <property type="match status" value="1"/>
</dbReference>
<dbReference type="SMART" id="SM01296">
    <property type="entry name" value="N2227"/>
    <property type="match status" value="1"/>
</dbReference>
<evidence type="ECO:0000256" key="4">
    <source>
        <dbReference type="ARBA" id="ARBA00022679"/>
    </source>
</evidence>
<name>A0A642UZ34_DIURU</name>
<dbReference type="AlphaFoldDB" id="A0A642UZ34"/>
<keyword evidence="7" id="KW-1185">Reference proteome</keyword>
<dbReference type="EMBL" id="SWFT01000009">
    <property type="protein sequence ID" value="KAA8908262.1"/>
    <property type="molecule type" value="Genomic_DNA"/>
</dbReference>
<keyword evidence="3" id="KW-0489">Methyltransferase</keyword>
<reference evidence="6 7" key="1">
    <citation type="submission" date="2019-07" db="EMBL/GenBank/DDBJ databases">
        <title>Genome assembly of two rare yeast pathogens: Diutina rugosa and Trichomonascus ciferrii.</title>
        <authorList>
            <person name="Mixao V."/>
            <person name="Saus E."/>
            <person name="Hansen A."/>
            <person name="Lass-Flor C."/>
            <person name="Gabaldon T."/>
        </authorList>
    </citation>
    <scope>NUCLEOTIDE SEQUENCE [LARGE SCALE GENOMIC DNA]</scope>
    <source>
        <strain evidence="6 7">CBS 613</strain>
    </source>
</reference>
<dbReference type="PANTHER" id="PTHR12303">
    <property type="entry name" value="CARNOSINE N-METHYLTRANSFERASE"/>
    <property type="match status" value="1"/>
</dbReference>
<proteinExistence type="inferred from homology"/>
<dbReference type="OMA" id="GSMSMCA"/>
<evidence type="ECO:0000313" key="7">
    <source>
        <dbReference type="Proteomes" id="UP000449547"/>
    </source>
</evidence>
<accession>A0A642UZ34</accession>
<evidence type="ECO:0000256" key="5">
    <source>
        <dbReference type="ARBA" id="ARBA00022691"/>
    </source>
</evidence>
<comment type="caution">
    <text evidence="6">The sequence shown here is derived from an EMBL/GenBank/DDBJ whole genome shotgun (WGS) entry which is preliminary data.</text>
</comment>
<dbReference type="PANTHER" id="PTHR12303:SF6">
    <property type="entry name" value="CARNOSINE N-METHYLTRANSFERASE"/>
    <property type="match status" value="1"/>
</dbReference>
<dbReference type="RefSeq" id="XP_034014947.1">
    <property type="nucleotide sequence ID" value="XM_034154947.1"/>
</dbReference>
<dbReference type="GO" id="GO:0032259">
    <property type="term" value="P:methylation"/>
    <property type="evidence" value="ECO:0007669"/>
    <property type="project" value="UniProtKB-KW"/>
</dbReference>
<dbReference type="GO" id="GO:0030735">
    <property type="term" value="F:carnosine N-methyltransferase activity"/>
    <property type="evidence" value="ECO:0007669"/>
    <property type="project" value="UniProtKB-EC"/>
</dbReference>
<organism evidence="6 7">
    <name type="scientific">Diutina rugosa</name>
    <name type="common">Yeast</name>
    <name type="synonym">Candida rugosa</name>
    <dbReference type="NCBI Taxonomy" id="5481"/>
    <lineage>
        <taxon>Eukaryota</taxon>
        <taxon>Fungi</taxon>
        <taxon>Dikarya</taxon>
        <taxon>Ascomycota</taxon>
        <taxon>Saccharomycotina</taxon>
        <taxon>Pichiomycetes</taxon>
        <taxon>Debaryomycetaceae</taxon>
        <taxon>Diutina</taxon>
    </lineage>
</organism>
<keyword evidence="4" id="KW-0808">Transferase</keyword>
<evidence type="ECO:0000313" key="6">
    <source>
        <dbReference type="EMBL" id="KAA8908262.1"/>
    </source>
</evidence>
<dbReference type="OrthoDB" id="978at2759"/>
<evidence type="ECO:0000256" key="2">
    <source>
        <dbReference type="ARBA" id="ARBA00012003"/>
    </source>
</evidence>
<comment type="similarity">
    <text evidence="1">Belongs to the carnosine N-methyltransferase family.</text>
</comment>
<dbReference type="InterPro" id="IPR029063">
    <property type="entry name" value="SAM-dependent_MTases_sf"/>
</dbReference>
<dbReference type="VEuPathDB" id="FungiDB:DIURU_000231"/>
<dbReference type="SUPFAM" id="SSF53335">
    <property type="entry name" value="S-adenosyl-L-methionine-dependent methyltransferases"/>
    <property type="match status" value="1"/>
</dbReference>
<keyword evidence="5" id="KW-0949">S-adenosyl-L-methionine</keyword>